<dbReference type="SUPFAM" id="SSF54909">
    <property type="entry name" value="Dimeric alpha+beta barrel"/>
    <property type="match status" value="1"/>
</dbReference>
<evidence type="ECO:0000313" key="3">
    <source>
        <dbReference type="EMBL" id="AFK50675.1"/>
    </source>
</evidence>
<dbReference type="Proteomes" id="UP000005270">
    <property type="component" value="Chromosome"/>
</dbReference>
<protein>
    <submittedName>
        <fullName evidence="3">Putative transcriptional regulator, AsnC family</fullName>
    </submittedName>
</protein>
<name>I3TD37_THEC1</name>
<evidence type="ECO:0000313" key="4">
    <source>
        <dbReference type="Proteomes" id="UP000005270"/>
    </source>
</evidence>
<dbReference type="OrthoDB" id="8136at2157"/>
<reference evidence="3 4" key="1">
    <citation type="journal article" date="2012" name="J. Bacteriol.">
        <title>Complete genome sequence of the hyperthermophilic cellulolytic Crenarchaeon 'Thermogladius cellulolyticus' 1633.</title>
        <authorList>
            <person name="Mardanov A.V."/>
            <person name="Kochetkova T.V."/>
            <person name="Beletsky A.V."/>
            <person name="Bonch-Osmolovskaya E.A."/>
            <person name="Ravin N.V."/>
            <person name="Skryabin K.G."/>
        </authorList>
    </citation>
    <scope>NUCLEOTIDE SEQUENCE [LARGE SCALE GENOMIC DNA]</scope>
    <source>
        <strain evidence="4">DSM 22663 / VKM B-2946 / 1633</strain>
    </source>
</reference>
<dbReference type="KEGG" id="thg:TCELL_0250"/>
<dbReference type="PANTHER" id="PTHR43413:SF6">
    <property type="entry name" value="REGULATORY PROTEIN ASNC"/>
    <property type="match status" value="1"/>
</dbReference>
<dbReference type="InterPro" id="IPR050684">
    <property type="entry name" value="HTH-Siroheme_Decarb"/>
</dbReference>
<dbReference type="STRING" id="1184251.TCELL_0250"/>
<organism evidence="3 4">
    <name type="scientific">Thermogladius calderae (strain DSM 22663 / VKM B-2946 / 1633)</name>
    <dbReference type="NCBI Taxonomy" id="1184251"/>
    <lineage>
        <taxon>Archaea</taxon>
        <taxon>Thermoproteota</taxon>
        <taxon>Thermoprotei</taxon>
        <taxon>Desulfurococcales</taxon>
        <taxon>Desulfurococcaceae</taxon>
        <taxon>Thermogladius</taxon>
    </lineage>
</organism>
<dbReference type="eggNOG" id="arCOG01117">
    <property type="taxonomic scope" value="Archaea"/>
</dbReference>
<dbReference type="Pfam" id="PF01037">
    <property type="entry name" value="AsnC_trans_reg"/>
    <property type="match status" value="1"/>
</dbReference>
<evidence type="ECO:0000259" key="2">
    <source>
        <dbReference type="Pfam" id="PF01037"/>
    </source>
</evidence>
<dbReference type="InterPro" id="IPR019887">
    <property type="entry name" value="Tscrpt_reg_AsnC/Lrp_C"/>
</dbReference>
<dbReference type="GeneID" id="13012531"/>
<sequence>MPKATAIVLIQTEIGAESRVLDELYKIPEVTEAYIVYGTYDVVVKIESESLEKIREIVTNKIRKLPDIRTTITMIVVEERLKSKSSQG</sequence>
<dbReference type="AlphaFoldDB" id="I3TD37"/>
<dbReference type="PANTHER" id="PTHR43413">
    <property type="entry name" value="TRANSCRIPTIONAL REGULATOR, ASNC FAMILY"/>
    <property type="match status" value="1"/>
</dbReference>
<feature type="domain" description="Transcription regulator AsnC/Lrp ligand binding" evidence="2">
    <location>
        <begin position="8"/>
        <end position="79"/>
    </location>
</feature>
<dbReference type="EMBL" id="CP003531">
    <property type="protein sequence ID" value="AFK50675.1"/>
    <property type="molecule type" value="Genomic_DNA"/>
</dbReference>
<evidence type="ECO:0000256" key="1">
    <source>
        <dbReference type="ARBA" id="ARBA00029440"/>
    </source>
</evidence>
<dbReference type="InterPro" id="IPR011008">
    <property type="entry name" value="Dimeric_a/b-barrel"/>
</dbReference>
<proteinExistence type="predicted"/>
<accession>I3TD37</accession>
<dbReference type="RefSeq" id="WP_014736926.1">
    <property type="nucleotide sequence ID" value="NC_017954.1"/>
</dbReference>
<dbReference type="HOGENOM" id="CLU_170329_2_0_2"/>
<dbReference type="InParanoid" id="I3TD37"/>
<comment type="pathway">
    <text evidence="1">Amino-acid biosynthesis.</text>
</comment>
<dbReference type="Gene3D" id="3.30.70.920">
    <property type="match status" value="1"/>
</dbReference>
<keyword evidence="4" id="KW-1185">Reference proteome</keyword>
<gene>
    <name evidence="3" type="ordered locus">TCELL_0250</name>
</gene>